<reference evidence="1 2" key="1">
    <citation type="submission" date="2012-10" db="EMBL/GenBank/DDBJ databases">
        <authorList>
            <person name="Harkins D.M."/>
            <person name="Durkin A.S."/>
            <person name="Brinkac L.M."/>
            <person name="Selengut J.D."/>
            <person name="Sanka R."/>
            <person name="DePew J."/>
            <person name="Purushe J."/>
            <person name="Peacock S.J."/>
            <person name="Thaipadungpanit J."/>
            <person name="Wuthiekanun V.W."/>
            <person name="Day N.P."/>
            <person name="Vinetz J.M."/>
            <person name="Sutton G.G."/>
            <person name="Nelson W.C."/>
            <person name="Fouts D.E."/>
        </authorList>
    </citation>
    <scope>NUCLEOTIDE SEQUENCE [LARGE SCALE GENOMIC DNA]</scope>
    <source>
        <strain evidence="1 2">H1</strain>
    </source>
</reference>
<accession>A0A0E2BIU7</accession>
<comment type="caution">
    <text evidence="1">The sequence shown here is derived from an EMBL/GenBank/DDBJ whole genome shotgun (WGS) entry which is preliminary data.</text>
</comment>
<sequence length="47" mass="5480">MFGDYHSIGIHFMKVSFFLTTRNYIIELLKNSIVQLTKLLLSTVSMK</sequence>
<dbReference type="EMBL" id="AHMY02000011">
    <property type="protein sequence ID" value="EKO17235.1"/>
    <property type="molecule type" value="Genomic_DNA"/>
</dbReference>
<name>A0A0E2BIU7_9LEPT</name>
<organism evidence="1 2">
    <name type="scientific">Leptospira kirschneri str. H1</name>
    <dbReference type="NCBI Taxonomy" id="1049966"/>
    <lineage>
        <taxon>Bacteria</taxon>
        <taxon>Pseudomonadati</taxon>
        <taxon>Spirochaetota</taxon>
        <taxon>Spirochaetia</taxon>
        <taxon>Leptospirales</taxon>
        <taxon>Leptospiraceae</taxon>
        <taxon>Leptospira</taxon>
    </lineage>
</organism>
<protein>
    <submittedName>
        <fullName evidence="1">Uncharacterized protein</fullName>
    </submittedName>
</protein>
<proteinExistence type="predicted"/>
<dbReference type="Proteomes" id="UP000006253">
    <property type="component" value="Unassembled WGS sequence"/>
</dbReference>
<gene>
    <name evidence="1" type="ORF">LEP1GSC081_2343</name>
</gene>
<evidence type="ECO:0000313" key="2">
    <source>
        <dbReference type="Proteomes" id="UP000006253"/>
    </source>
</evidence>
<dbReference type="AlphaFoldDB" id="A0A0E2BIU7"/>
<evidence type="ECO:0000313" key="1">
    <source>
        <dbReference type="EMBL" id="EKO17235.1"/>
    </source>
</evidence>